<feature type="transmembrane region" description="Helical" evidence="7">
    <location>
        <begin position="115"/>
        <end position="141"/>
    </location>
</feature>
<organism evidence="9 10">
    <name type="scientific">Phytomonospora endophytica</name>
    <dbReference type="NCBI Taxonomy" id="714109"/>
    <lineage>
        <taxon>Bacteria</taxon>
        <taxon>Bacillati</taxon>
        <taxon>Actinomycetota</taxon>
        <taxon>Actinomycetes</taxon>
        <taxon>Micromonosporales</taxon>
        <taxon>Micromonosporaceae</taxon>
        <taxon>Phytomonospora</taxon>
    </lineage>
</organism>
<name>A0A841FMV8_9ACTN</name>
<keyword evidence="2 7" id="KW-0813">Transport</keyword>
<evidence type="ECO:0000256" key="6">
    <source>
        <dbReference type="ARBA" id="ARBA00023136"/>
    </source>
</evidence>
<evidence type="ECO:0000256" key="7">
    <source>
        <dbReference type="RuleBase" id="RU363032"/>
    </source>
</evidence>
<feature type="transmembrane region" description="Helical" evidence="7">
    <location>
        <begin position="74"/>
        <end position="94"/>
    </location>
</feature>
<reference evidence="9 10" key="1">
    <citation type="submission" date="2020-08" db="EMBL/GenBank/DDBJ databases">
        <title>Genomic Encyclopedia of Type Strains, Phase IV (KMG-IV): sequencing the most valuable type-strain genomes for metagenomic binning, comparative biology and taxonomic classification.</title>
        <authorList>
            <person name="Goeker M."/>
        </authorList>
    </citation>
    <scope>NUCLEOTIDE SEQUENCE [LARGE SCALE GENOMIC DNA]</scope>
    <source>
        <strain evidence="9 10">YIM 65646</strain>
    </source>
</reference>
<dbReference type="GO" id="GO:0005886">
    <property type="term" value="C:plasma membrane"/>
    <property type="evidence" value="ECO:0007669"/>
    <property type="project" value="UniProtKB-SubCell"/>
</dbReference>
<dbReference type="RefSeq" id="WP_184787746.1">
    <property type="nucleotide sequence ID" value="NZ_BONT01000090.1"/>
</dbReference>
<feature type="domain" description="ABC transmembrane type-1" evidence="8">
    <location>
        <begin position="65"/>
        <end position="254"/>
    </location>
</feature>
<sequence>MRNRSLHVGAWLLVALAVIAVAAPLLLPDPDRVDYTAKLAPPGATHLLGTDRLGRDLAARLAAGARTTLGSVGAVWLVSVAIGLLAGTLSALAGRLAHETVARVVDVALALPQTVVALAVAGAIGPGMWQLVFAMSATAWAPTARLAHTYVHAARERPDVLAARMAGIGTVRAMAAHVLPGASARVVVVATLGVGQLILSLAALSFLGLGAQPPTAEWGRMLADSRHDVIAAPWLIIAPTTAVFLAVTAVSLLADGAREHIDPGSRSWPRF</sequence>
<keyword evidence="3" id="KW-1003">Cell membrane</keyword>
<comment type="similarity">
    <text evidence="7">Belongs to the binding-protein-dependent transport system permease family.</text>
</comment>
<keyword evidence="5 7" id="KW-1133">Transmembrane helix</keyword>
<keyword evidence="4 7" id="KW-0812">Transmembrane</keyword>
<dbReference type="EMBL" id="JACHGT010000005">
    <property type="protein sequence ID" value="MBB6034892.1"/>
    <property type="molecule type" value="Genomic_DNA"/>
</dbReference>
<dbReference type="Gene3D" id="1.10.3720.10">
    <property type="entry name" value="MetI-like"/>
    <property type="match status" value="1"/>
</dbReference>
<protein>
    <submittedName>
        <fullName evidence="9">Peptide/nickel transport system permease protein</fullName>
    </submittedName>
</protein>
<accession>A0A841FMV8</accession>
<evidence type="ECO:0000256" key="3">
    <source>
        <dbReference type="ARBA" id="ARBA00022475"/>
    </source>
</evidence>
<dbReference type="PROSITE" id="PS50928">
    <property type="entry name" value="ABC_TM1"/>
    <property type="match status" value="1"/>
</dbReference>
<dbReference type="CDD" id="cd06261">
    <property type="entry name" value="TM_PBP2"/>
    <property type="match status" value="1"/>
</dbReference>
<comment type="caution">
    <text evidence="9">The sequence shown here is derived from an EMBL/GenBank/DDBJ whole genome shotgun (WGS) entry which is preliminary data.</text>
</comment>
<gene>
    <name evidence="9" type="ORF">HNR73_002746</name>
</gene>
<dbReference type="PANTHER" id="PTHR43386">
    <property type="entry name" value="OLIGOPEPTIDE TRANSPORT SYSTEM PERMEASE PROTEIN APPC"/>
    <property type="match status" value="1"/>
</dbReference>
<proteinExistence type="inferred from homology"/>
<evidence type="ECO:0000256" key="4">
    <source>
        <dbReference type="ARBA" id="ARBA00022692"/>
    </source>
</evidence>
<dbReference type="Pfam" id="PF00528">
    <property type="entry name" value="BPD_transp_1"/>
    <property type="match status" value="1"/>
</dbReference>
<dbReference type="Proteomes" id="UP000548476">
    <property type="component" value="Unassembled WGS sequence"/>
</dbReference>
<evidence type="ECO:0000256" key="1">
    <source>
        <dbReference type="ARBA" id="ARBA00004651"/>
    </source>
</evidence>
<dbReference type="InterPro" id="IPR000515">
    <property type="entry name" value="MetI-like"/>
</dbReference>
<dbReference type="SUPFAM" id="SSF161098">
    <property type="entry name" value="MetI-like"/>
    <property type="match status" value="1"/>
</dbReference>
<dbReference type="AlphaFoldDB" id="A0A841FMV8"/>
<evidence type="ECO:0000256" key="2">
    <source>
        <dbReference type="ARBA" id="ARBA00022448"/>
    </source>
</evidence>
<evidence type="ECO:0000259" key="8">
    <source>
        <dbReference type="PROSITE" id="PS50928"/>
    </source>
</evidence>
<keyword evidence="6 7" id="KW-0472">Membrane</keyword>
<dbReference type="PANTHER" id="PTHR43386:SF1">
    <property type="entry name" value="D,D-DIPEPTIDE TRANSPORT SYSTEM PERMEASE PROTEIN DDPC-RELATED"/>
    <property type="match status" value="1"/>
</dbReference>
<feature type="transmembrane region" description="Helical" evidence="7">
    <location>
        <begin position="186"/>
        <end position="211"/>
    </location>
</feature>
<feature type="transmembrane region" description="Helical" evidence="7">
    <location>
        <begin position="231"/>
        <end position="254"/>
    </location>
</feature>
<keyword evidence="10" id="KW-1185">Reference proteome</keyword>
<comment type="subcellular location">
    <subcellularLocation>
        <location evidence="1 7">Cell membrane</location>
        <topology evidence="1 7">Multi-pass membrane protein</topology>
    </subcellularLocation>
</comment>
<evidence type="ECO:0000313" key="9">
    <source>
        <dbReference type="EMBL" id="MBB6034892.1"/>
    </source>
</evidence>
<dbReference type="InterPro" id="IPR035906">
    <property type="entry name" value="MetI-like_sf"/>
</dbReference>
<evidence type="ECO:0000256" key="5">
    <source>
        <dbReference type="ARBA" id="ARBA00022989"/>
    </source>
</evidence>
<evidence type="ECO:0000313" key="10">
    <source>
        <dbReference type="Proteomes" id="UP000548476"/>
    </source>
</evidence>
<dbReference type="GO" id="GO:0071916">
    <property type="term" value="F:dipeptide transmembrane transporter activity"/>
    <property type="evidence" value="ECO:0007669"/>
    <property type="project" value="TreeGrafter"/>
</dbReference>
<dbReference type="InterPro" id="IPR050366">
    <property type="entry name" value="BP-dependent_transpt_permease"/>
</dbReference>